<keyword evidence="2" id="KW-1185">Reference proteome</keyword>
<gene>
    <name evidence="1" type="ORF">IRJ18_17710</name>
</gene>
<comment type="caution">
    <text evidence="1">The sequence shown here is derived from an EMBL/GenBank/DDBJ whole genome shotgun (WGS) entry which is preliminary data.</text>
</comment>
<dbReference type="NCBIfam" id="NF045477">
    <property type="entry name" value="LPO_1073_dom"/>
    <property type="match status" value="1"/>
</dbReference>
<proteinExistence type="predicted"/>
<organism evidence="1 2">
    <name type="scientific">Mucilaginibacter boryungensis</name>
    <dbReference type="NCBI Taxonomy" id="768480"/>
    <lineage>
        <taxon>Bacteria</taxon>
        <taxon>Pseudomonadati</taxon>
        <taxon>Bacteroidota</taxon>
        <taxon>Sphingobacteriia</taxon>
        <taxon>Sphingobacteriales</taxon>
        <taxon>Sphingobacteriaceae</taxon>
        <taxon>Mucilaginibacter</taxon>
    </lineage>
</organism>
<dbReference type="InterPro" id="IPR053773">
    <property type="entry name" value="Vpar_1526-like"/>
</dbReference>
<evidence type="ECO:0000313" key="2">
    <source>
        <dbReference type="Proteomes" id="UP000632774"/>
    </source>
</evidence>
<sequence length="351" mass="39834">MIFKKSKLKAGSNSTNIQVGGDAQFGLSYDEARQIALDIFKSNFYEFSEKAAKIALERAEEITEKFLKTFFNGSDWDKAKLEEPAVQSSIYEVQKAYARTGDKELEQRLLDALLARIGSEERHINQIVLDEAIAVLPKLTDNEVKLLSLVVSATKVQYQGVNTLKAFDDFVNSGLMRFFPDKISPAESTHLQYCGCYTLPMGGAHFFMSLGEYLGARYKGLLTRGFSEKYFMEETNGMTLISLGDFIIKNLRNPEVYQFNVLHDNEFDQRLTQLGLGEKGKLLKALWNKTAMNKTEVEKLLIDMNPRASKLIYTWNKTILPAMQLTPVGYAIAIINFNRVMNAKLDFWAFI</sequence>
<accession>A0ABR9XLE9</accession>
<dbReference type="Proteomes" id="UP000632774">
    <property type="component" value="Unassembled WGS sequence"/>
</dbReference>
<evidence type="ECO:0000313" key="1">
    <source>
        <dbReference type="EMBL" id="MBE9668211.1"/>
    </source>
</evidence>
<protein>
    <submittedName>
        <fullName evidence="1">Uncharacterized protein</fullName>
    </submittedName>
</protein>
<name>A0ABR9XLE9_9SPHI</name>
<reference evidence="1 2" key="1">
    <citation type="submission" date="2020-10" db="EMBL/GenBank/DDBJ databases">
        <title>Mucilaginibacter mali sp. nov., isolated from rhizosphere soil of apple orchard.</title>
        <authorList>
            <person name="Lee J.-S."/>
            <person name="Kim H.S."/>
            <person name="Kim J.-S."/>
        </authorList>
    </citation>
    <scope>NUCLEOTIDE SEQUENCE [LARGE SCALE GENOMIC DNA]</scope>
    <source>
        <strain evidence="1 2">KCTC 23157</strain>
    </source>
</reference>
<dbReference type="EMBL" id="JADFFM010000002">
    <property type="protein sequence ID" value="MBE9668211.1"/>
    <property type="molecule type" value="Genomic_DNA"/>
</dbReference>
<dbReference type="RefSeq" id="WP_194107627.1">
    <property type="nucleotide sequence ID" value="NZ_JADFFM010000002.1"/>
</dbReference>